<dbReference type="Proteomes" id="UP000887569">
    <property type="component" value="Unplaced"/>
</dbReference>
<comment type="subcellular location">
    <subcellularLocation>
        <location evidence="1">Membrane</location>
        <topology evidence="1">Single-pass membrane protein</topology>
    </subcellularLocation>
</comment>
<dbReference type="InterPro" id="IPR008166">
    <property type="entry name" value="Glyco_transf_92"/>
</dbReference>
<evidence type="ECO:0000256" key="6">
    <source>
        <dbReference type="RuleBase" id="RU366017"/>
    </source>
</evidence>
<evidence type="ECO:0000256" key="1">
    <source>
        <dbReference type="ARBA" id="ARBA00004167"/>
    </source>
</evidence>
<evidence type="ECO:0000256" key="5">
    <source>
        <dbReference type="ARBA" id="ARBA00023136"/>
    </source>
</evidence>
<evidence type="ECO:0000256" key="2">
    <source>
        <dbReference type="ARBA" id="ARBA00007647"/>
    </source>
</evidence>
<accession>A0A915BUX9</accession>
<keyword evidence="4 6" id="KW-0808">Transferase</keyword>
<organism evidence="7 8">
    <name type="scientific">Parascaris univalens</name>
    <name type="common">Nematode worm</name>
    <dbReference type="NCBI Taxonomy" id="6257"/>
    <lineage>
        <taxon>Eukaryota</taxon>
        <taxon>Metazoa</taxon>
        <taxon>Ecdysozoa</taxon>
        <taxon>Nematoda</taxon>
        <taxon>Chromadorea</taxon>
        <taxon>Rhabditida</taxon>
        <taxon>Spirurina</taxon>
        <taxon>Ascaridomorpha</taxon>
        <taxon>Ascaridoidea</taxon>
        <taxon>Ascarididae</taxon>
        <taxon>Parascaris</taxon>
    </lineage>
</organism>
<name>A0A915BUX9_PARUN</name>
<protein>
    <recommendedName>
        <fullName evidence="6">Glycosyltransferase family 92 protein</fullName>
        <ecNumber evidence="6">2.4.1.-</ecNumber>
    </recommendedName>
</protein>
<reference evidence="8" key="1">
    <citation type="submission" date="2022-11" db="UniProtKB">
        <authorList>
            <consortium name="WormBaseParasite"/>
        </authorList>
    </citation>
    <scope>IDENTIFICATION</scope>
</reference>
<keyword evidence="3 6" id="KW-0328">Glycosyltransferase</keyword>
<proteinExistence type="inferred from homology"/>
<dbReference type="EC" id="2.4.1.-" evidence="6"/>
<dbReference type="WBParaSite" id="PgR061_g016_t01">
    <property type="protein sequence ID" value="PgR061_g016_t01"/>
    <property type="gene ID" value="PgR061_g016"/>
</dbReference>
<comment type="similarity">
    <text evidence="2 6">Belongs to the glycosyltransferase 92 family.</text>
</comment>
<evidence type="ECO:0000313" key="8">
    <source>
        <dbReference type="WBParaSite" id="PgR061_g016_t01"/>
    </source>
</evidence>
<dbReference type="GO" id="GO:0016020">
    <property type="term" value="C:membrane"/>
    <property type="evidence" value="ECO:0007669"/>
    <property type="project" value="UniProtKB-SubCell"/>
</dbReference>
<sequence>MYARVRIRLIDSRVDSSRPRPHRLAICVSPIMQLAAWMWILHGATKFYPIVQSMTSEFDAMLRIYENDPTIDIERIPWGMFPTEEDVNSEDNPNNQITGAEDEPRFVRHPSNLSFYPLGNISLENRIYPVGSLSKIIVRPERTKSVNVHEPRDMEDKKYKTLTVDPVVAQFFHLRLVDNVQAHRNTSLPNNELNKYIPQWERQYSERIDAETRRMIKRKVKENRVTIANKEWPNRSYQVAEEMEECFMKYYLAEETCSAHTKCFPNVTAVRMDEWIFGETTAVIL</sequence>
<evidence type="ECO:0000313" key="7">
    <source>
        <dbReference type="Proteomes" id="UP000887569"/>
    </source>
</evidence>
<dbReference type="Pfam" id="PF01697">
    <property type="entry name" value="Glyco_transf_92"/>
    <property type="match status" value="2"/>
</dbReference>
<keyword evidence="7" id="KW-1185">Reference proteome</keyword>
<evidence type="ECO:0000256" key="4">
    <source>
        <dbReference type="ARBA" id="ARBA00022679"/>
    </source>
</evidence>
<dbReference type="AlphaFoldDB" id="A0A915BUX9"/>
<evidence type="ECO:0000256" key="3">
    <source>
        <dbReference type="ARBA" id="ARBA00022676"/>
    </source>
</evidence>
<dbReference type="GO" id="GO:0016757">
    <property type="term" value="F:glycosyltransferase activity"/>
    <property type="evidence" value="ECO:0007669"/>
    <property type="project" value="UniProtKB-UniRule"/>
</dbReference>
<keyword evidence="5" id="KW-0472">Membrane</keyword>